<evidence type="ECO:0008006" key="4">
    <source>
        <dbReference type="Google" id="ProtNLM"/>
    </source>
</evidence>
<feature type="transmembrane region" description="Helical" evidence="1">
    <location>
        <begin position="125"/>
        <end position="145"/>
    </location>
</feature>
<name>A0ABN3QVK4_9ACTN</name>
<keyword evidence="1" id="KW-0812">Transmembrane</keyword>
<reference evidence="2 3" key="1">
    <citation type="journal article" date="2019" name="Int. J. Syst. Evol. Microbiol.">
        <title>The Global Catalogue of Microorganisms (GCM) 10K type strain sequencing project: providing services to taxonomists for standard genome sequencing and annotation.</title>
        <authorList>
            <consortium name="The Broad Institute Genomics Platform"/>
            <consortium name="The Broad Institute Genome Sequencing Center for Infectious Disease"/>
            <person name="Wu L."/>
            <person name="Ma J."/>
        </authorList>
    </citation>
    <scope>NUCLEOTIDE SEQUENCE [LARGE SCALE GENOMIC DNA]</scope>
    <source>
        <strain evidence="2 3">JCM 4524</strain>
    </source>
</reference>
<dbReference type="EMBL" id="BAAASJ010000033">
    <property type="protein sequence ID" value="GAA2636533.1"/>
    <property type="molecule type" value="Genomic_DNA"/>
</dbReference>
<protein>
    <recommendedName>
        <fullName evidence="4">ABC transporter</fullName>
    </recommendedName>
</protein>
<feature type="transmembrane region" description="Helical" evidence="1">
    <location>
        <begin position="44"/>
        <end position="63"/>
    </location>
</feature>
<feature type="transmembrane region" description="Helical" evidence="1">
    <location>
        <begin position="84"/>
        <end position="105"/>
    </location>
</feature>
<dbReference type="RefSeq" id="WP_344390883.1">
    <property type="nucleotide sequence ID" value="NZ_BAAASJ010000033.1"/>
</dbReference>
<sequence length="184" mass="19451">MNRYALTVRRWWAVPPTLAVIVAVCWAVGTSEVPIPSLVGGMDGARLAYFTPILAVVAVMYCMERRLREAERTAVVPIRRLDHGAIILTAALAHAAGVLVGMDVARNITLLLALALLVRRVANEAAAAASGMALLIGTLITGRAYQPGGSATHTWWALPLYPAGSTTAWLITVAVFALALLASP</sequence>
<evidence type="ECO:0000313" key="3">
    <source>
        <dbReference type="Proteomes" id="UP001500151"/>
    </source>
</evidence>
<comment type="caution">
    <text evidence="2">The sequence shown here is derived from an EMBL/GenBank/DDBJ whole genome shotgun (WGS) entry which is preliminary data.</text>
</comment>
<keyword evidence="3" id="KW-1185">Reference proteome</keyword>
<feature type="transmembrane region" description="Helical" evidence="1">
    <location>
        <begin position="12"/>
        <end position="29"/>
    </location>
</feature>
<evidence type="ECO:0000256" key="1">
    <source>
        <dbReference type="SAM" id="Phobius"/>
    </source>
</evidence>
<organism evidence="2 3">
    <name type="scientific">Streptomyces vastus</name>
    <dbReference type="NCBI Taxonomy" id="285451"/>
    <lineage>
        <taxon>Bacteria</taxon>
        <taxon>Bacillati</taxon>
        <taxon>Actinomycetota</taxon>
        <taxon>Actinomycetes</taxon>
        <taxon>Kitasatosporales</taxon>
        <taxon>Streptomycetaceae</taxon>
        <taxon>Streptomyces</taxon>
    </lineage>
</organism>
<accession>A0ABN3QVK4</accession>
<dbReference type="Proteomes" id="UP001500151">
    <property type="component" value="Unassembled WGS sequence"/>
</dbReference>
<evidence type="ECO:0000313" key="2">
    <source>
        <dbReference type="EMBL" id="GAA2636533.1"/>
    </source>
</evidence>
<gene>
    <name evidence="2" type="ORF">GCM10010307_33440</name>
</gene>
<keyword evidence="1" id="KW-1133">Transmembrane helix</keyword>
<keyword evidence="1" id="KW-0472">Membrane</keyword>
<feature type="transmembrane region" description="Helical" evidence="1">
    <location>
        <begin position="157"/>
        <end position="182"/>
    </location>
</feature>
<proteinExistence type="predicted"/>